<dbReference type="KEGG" id="thal:A1OE_1250"/>
<accession>K7YSC4</accession>
<protein>
    <submittedName>
        <fullName evidence="2">Uncharacterized protein</fullName>
    </submittedName>
</protein>
<name>K7YSC4_9PROT</name>
<dbReference type="Proteomes" id="UP000010077">
    <property type="component" value="Chromosome"/>
</dbReference>
<dbReference type="STRING" id="1193729.A1OE_1250"/>
<sequence length="37" mass="4559">MKNTNIKYLEDTIYCLPLVKLNSYLLIIIFNFWLFLF</sequence>
<evidence type="ECO:0000256" key="1">
    <source>
        <dbReference type="SAM" id="Phobius"/>
    </source>
</evidence>
<evidence type="ECO:0000313" key="2">
    <source>
        <dbReference type="EMBL" id="AFX99424.1"/>
    </source>
</evidence>
<gene>
    <name evidence="2" type="ORF">A1OE_1250</name>
</gene>
<keyword evidence="1" id="KW-0472">Membrane</keyword>
<proteinExistence type="predicted"/>
<dbReference type="EMBL" id="CP003539">
    <property type="protein sequence ID" value="AFX99424.1"/>
    <property type="molecule type" value="Genomic_DNA"/>
</dbReference>
<organism evidence="2 3">
    <name type="scientific">Candidatus Endolissoclinum faulkneri L2</name>
    <dbReference type="NCBI Taxonomy" id="1193729"/>
    <lineage>
        <taxon>Bacteria</taxon>
        <taxon>Pseudomonadati</taxon>
        <taxon>Pseudomonadota</taxon>
        <taxon>Alphaproteobacteria</taxon>
        <taxon>Rhodospirillales</taxon>
        <taxon>Rhodospirillaceae</taxon>
        <taxon>Candidatus Endolissoclinum</taxon>
    </lineage>
</organism>
<dbReference type="AlphaFoldDB" id="K7YSC4"/>
<keyword evidence="3" id="KW-1185">Reference proteome</keyword>
<keyword evidence="1" id="KW-1133">Transmembrane helix</keyword>
<dbReference type="HOGENOM" id="CLU_3341707_0_0_5"/>
<reference evidence="2 3" key="1">
    <citation type="journal article" date="2012" name="Proc. Natl. Acad. Sci. U.S.A.">
        <title>Genome streamlining and chemical defense in a coral reef symbiosis.</title>
        <authorList>
            <person name="Kwan J.C."/>
            <person name="Donia M.S."/>
            <person name="Han A.W."/>
            <person name="Hirose E."/>
            <person name="Haygood M.G."/>
            <person name="Schmidt E.W."/>
        </authorList>
    </citation>
    <scope>NUCLEOTIDE SEQUENCE [LARGE SCALE GENOMIC DNA]</scope>
    <source>
        <strain evidence="2 3">L2</strain>
    </source>
</reference>
<feature type="transmembrane region" description="Helical" evidence="1">
    <location>
        <begin position="12"/>
        <end position="36"/>
    </location>
</feature>
<evidence type="ECO:0000313" key="3">
    <source>
        <dbReference type="Proteomes" id="UP000010077"/>
    </source>
</evidence>
<keyword evidence="1" id="KW-0812">Transmembrane</keyword>